<sequence length="511" mass="50384">MSASAPPASSAPRRGWMWLAAWPVVAVLALSNEPAPLYVLWQDRIGFSAAALTAVYAAYIAGLLGTLTVAGTLSDRYGRKPVLLPGLVLGLLASALFATAHSVPLLLVARLLSGIAVGAFLSAGMAAVSDLADRTQKRTAGLIASSSMVGGAAVGPLLAGLLSELVPGPSVTVFLVQIGLLLAAFAVVVRMPLPPRADRAAPGTARRLVRIPSAPRANRGQLLLGLGVFAPAIAATGFVLSLGPTLLADLLHTRSRILSGATIFVLFAAATGIQFAARRLRVRTDLLTGAGLTTASMAVLVLAVRTTSVPALVASAVLAGLGQGLTQLGALTMLSSDVPAARLAEANAALTAGGYLLAGALPVAAGALSDATSLDTAAAVFGATVAALVLTGATAVLRSGATVAGTSRSGRPAGGVRGTRGAQDARGTRGTQDGVAGVRGTRDRLVRARRRRPAGTVHPAAPAGTATAVTATAAATTATTATTATVTATTAGGAAGASATATAGATRPGSA</sequence>
<dbReference type="Gene3D" id="1.20.1250.20">
    <property type="entry name" value="MFS general substrate transporter like domains"/>
    <property type="match status" value="1"/>
</dbReference>
<dbReference type="InterPro" id="IPR036259">
    <property type="entry name" value="MFS_trans_sf"/>
</dbReference>
<evidence type="ECO:0000256" key="2">
    <source>
        <dbReference type="ARBA" id="ARBA00022448"/>
    </source>
</evidence>
<feature type="transmembrane region" description="Helical" evidence="8">
    <location>
        <begin position="140"/>
        <end position="159"/>
    </location>
</feature>
<feature type="transmembrane region" description="Helical" evidence="8">
    <location>
        <begin position="222"/>
        <end position="245"/>
    </location>
</feature>
<reference evidence="11" key="1">
    <citation type="submission" date="2016-10" db="EMBL/GenBank/DDBJ databases">
        <authorList>
            <person name="Varghese N."/>
            <person name="Submissions S."/>
        </authorList>
    </citation>
    <scope>NUCLEOTIDE SEQUENCE [LARGE SCALE GENOMIC DNA]</scope>
    <source>
        <strain evidence="11">CGMCC 4.6825</strain>
    </source>
</reference>
<dbReference type="InterPro" id="IPR050171">
    <property type="entry name" value="MFS_Transporters"/>
</dbReference>
<dbReference type="InterPro" id="IPR020846">
    <property type="entry name" value="MFS_dom"/>
</dbReference>
<dbReference type="STRING" id="943816.AN217_04320"/>
<feature type="transmembrane region" description="Helical" evidence="8">
    <location>
        <begin position="377"/>
        <end position="397"/>
    </location>
</feature>
<evidence type="ECO:0000259" key="9">
    <source>
        <dbReference type="PROSITE" id="PS50850"/>
    </source>
</evidence>
<keyword evidence="5 8" id="KW-1133">Transmembrane helix</keyword>
<comment type="subcellular location">
    <subcellularLocation>
        <location evidence="1">Cell membrane</location>
        <topology evidence="1">Multi-pass membrane protein</topology>
    </subcellularLocation>
</comment>
<feature type="domain" description="Major facilitator superfamily (MFS) profile" evidence="9">
    <location>
        <begin position="1"/>
        <end position="410"/>
    </location>
</feature>
<proteinExistence type="predicted"/>
<accession>A0A1H9VY81</accession>
<dbReference type="PROSITE" id="PS50850">
    <property type="entry name" value="MFS"/>
    <property type="match status" value="1"/>
</dbReference>
<dbReference type="RefSeq" id="WP_239502305.1">
    <property type="nucleotide sequence ID" value="NZ_FOGO01000014.1"/>
</dbReference>
<keyword evidence="6 8" id="KW-0472">Membrane</keyword>
<dbReference type="EMBL" id="FOGO01000014">
    <property type="protein sequence ID" value="SES26488.1"/>
    <property type="molecule type" value="Genomic_DNA"/>
</dbReference>
<feature type="transmembrane region" description="Helical" evidence="8">
    <location>
        <begin position="82"/>
        <end position="101"/>
    </location>
</feature>
<feature type="transmembrane region" description="Helical" evidence="8">
    <location>
        <begin position="47"/>
        <end position="70"/>
    </location>
</feature>
<feature type="transmembrane region" description="Helical" evidence="8">
    <location>
        <begin position="257"/>
        <end position="277"/>
    </location>
</feature>
<evidence type="ECO:0000256" key="8">
    <source>
        <dbReference type="SAM" id="Phobius"/>
    </source>
</evidence>
<organism evidence="10 11">
    <name type="scientific">Streptomyces qinglanensis</name>
    <dbReference type="NCBI Taxonomy" id="943816"/>
    <lineage>
        <taxon>Bacteria</taxon>
        <taxon>Bacillati</taxon>
        <taxon>Actinomycetota</taxon>
        <taxon>Actinomycetes</taxon>
        <taxon>Kitasatosporales</taxon>
        <taxon>Streptomycetaceae</taxon>
        <taxon>Streptomyces</taxon>
    </lineage>
</organism>
<name>A0A1H9VY81_9ACTN</name>
<dbReference type="Pfam" id="PF07690">
    <property type="entry name" value="MFS_1"/>
    <property type="match status" value="1"/>
</dbReference>
<keyword evidence="4 8" id="KW-0812">Transmembrane</keyword>
<feature type="transmembrane region" description="Helical" evidence="8">
    <location>
        <begin position="171"/>
        <end position="189"/>
    </location>
</feature>
<dbReference type="PROSITE" id="PS00216">
    <property type="entry name" value="SUGAR_TRANSPORT_1"/>
    <property type="match status" value="1"/>
</dbReference>
<feature type="region of interest" description="Disordered" evidence="7">
    <location>
        <begin position="492"/>
        <end position="511"/>
    </location>
</feature>
<evidence type="ECO:0000313" key="11">
    <source>
        <dbReference type="Proteomes" id="UP000182841"/>
    </source>
</evidence>
<gene>
    <name evidence="10" type="ORF">SAMN05421870_11414</name>
</gene>
<dbReference type="SUPFAM" id="SSF103473">
    <property type="entry name" value="MFS general substrate transporter"/>
    <property type="match status" value="1"/>
</dbReference>
<keyword evidence="11" id="KW-1185">Reference proteome</keyword>
<feature type="transmembrane region" description="Helical" evidence="8">
    <location>
        <begin position="346"/>
        <end position="365"/>
    </location>
</feature>
<keyword evidence="2" id="KW-0813">Transport</keyword>
<dbReference type="PANTHER" id="PTHR23517">
    <property type="entry name" value="RESISTANCE PROTEIN MDTM, PUTATIVE-RELATED-RELATED"/>
    <property type="match status" value="1"/>
</dbReference>
<dbReference type="Proteomes" id="UP000182841">
    <property type="component" value="Unassembled WGS sequence"/>
</dbReference>
<feature type="transmembrane region" description="Helical" evidence="8">
    <location>
        <begin position="311"/>
        <end position="334"/>
    </location>
</feature>
<evidence type="ECO:0000256" key="4">
    <source>
        <dbReference type="ARBA" id="ARBA00022692"/>
    </source>
</evidence>
<feature type="region of interest" description="Disordered" evidence="7">
    <location>
        <begin position="402"/>
        <end position="442"/>
    </location>
</feature>
<dbReference type="GO" id="GO:0022857">
    <property type="term" value="F:transmembrane transporter activity"/>
    <property type="evidence" value="ECO:0007669"/>
    <property type="project" value="InterPro"/>
</dbReference>
<keyword evidence="3" id="KW-1003">Cell membrane</keyword>
<dbReference type="GO" id="GO:0005886">
    <property type="term" value="C:plasma membrane"/>
    <property type="evidence" value="ECO:0007669"/>
    <property type="project" value="UniProtKB-SubCell"/>
</dbReference>
<dbReference type="InterPro" id="IPR005829">
    <property type="entry name" value="Sugar_transporter_CS"/>
</dbReference>
<evidence type="ECO:0000256" key="5">
    <source>
        <dbReference type="ARBA" id="ARBA00022989"/>
    </source>
</evidence>
<evidence type="ECO:0000256" key="6">
    <source>
        <dbReference type="ARBA" id="ARBA00023136"/>
    </source>
</evidence>
<dbReference type="AlphaFoldDB" id="A0A1H9VY81"/>
<evidence type="ECO:0000256" key="1">
    <source>
        <dbReference type="ARBA" id="ARBA00004651"/>
    </source>
</evidence>
<dbReference type="PANTHER" id="PTHR23517:SF13">
    <property type="entry name" value="MAJOR FACILITATOR SUPERFAMILY MFS_1"/>
    <property type="match status" value="1"/>
</dbReference>
<evidence type="ECO:0000256" key="7">
    <source>
        <dbReference type="SAM" id="MobiDB-lite"/>
    </source>
</evidence>
<feature type="transmembrane region" description="Helical" evidence="8">
    <location>
        <begin position="107"/>
        <end position="128"/>
    </location>
</feature>
<feature type="transmembrane region" description="Helical" evidence="8">
    <location>
        <begin position="286"/>
        <end position="305"/>
    </location>
</feature>
<evidence type="ECO:0000313" key="10">
    <source>
        <dbReference type="EMBL" id="SES26488.1"/>
    </source>
</evidence>
<evidence type="ECO:0000256" key="3">
    <source>
        <dbReference type="ARBA" id="ARBA00022475"/>
    </source>
</evidence>
<dbReference type="InterPro" id="IPR011701">
    <property type="entry name" value="MFS"/>
</dbReference>
<protein>
    <submittedName>
        <fullName evidence="10">Predicted arabinose efflux permease, MFS family</fullName>
    </submittedName>
</protein>